<name>A0A1G5KIX0_9FIRM</name>
<sequence length="140" mass="16175">MKEEILIRVSGVQKDSKGEENKIELVTEGIIYKKNNYLFIVYEESEISGMEGTTTTIKIEGENKIFLKRYGNNDSTMVFEMGKRYNSAYKTLYGNFEMELYTNKLEVDISNQLKQGKIEIHYELAISGLVESKNQLTICF</sequence>
<organism evidence="1 2">
    <name type="scientific">Alkaliphilus peptidifermentans DSM 18978</name>
    <dbReference type="NCBI Taxonomy" id="1120976"/>
    <lineage>
        <taxon>Bacteria</taxon>
        <taxon>Bacillati</taxon>
        <taxon>Bacillota</taxon>
        <taxon>Clostridia</taxon>
        <taxon>Peptostreptococcales</taxon>
        <taxon>Natronincolaceae</taxon>
        <taxon>Alkaliphilus</taxon>
    </lineage>
</organism>
<dbReference type="STRING" id="1120976.SAMN03080606_03498"/>
<accession>A0A1G5KIX0</accession>
<keyword evidence="2" id="KW-1185">Reference proteome</keyword>
<protein>
    <submittedName>
        <fullName evidence="1">Uncharacterized beta-barrel protein YwiB, DUF1934 family</fullName>
    </submittedName>
</protein>
<dbReference type="RefSeq" id="WP_091546095.1">
    <property type="nucleotide sequence ID" value="NZ_FMUS01000027.1"/>
</dbReference>
<dbReference type="Pfam" id="PF09148">
    <property type="entry name" value="DUF1934"/>
    <property type="match status" value="1"/>
</dbReference>
<dbReference type="AlphaFoldDB" id="A0A1G5KIX0"/>
<gene>
    <name evidence="1" type="ORF">SAMN03080606_03498</name>
</gene>
<dbReference type="InterPro" id="IPR012674">
    <property type="entry name" value="Calycin"/>
</dbReference>
<dbReference type="Proteomes" id="UP000198636">
    <property type="component" value="Unassembled WGS sequence"/>
</dbReference>
<evidence type="ECO:0000313" key="1">
    <source>
        <dbReference type="EMBL" id="SCZ00008.1"/>
    </source>
</evidence>
<proteinExistence type="predicted"/>
<reference evidence="1 2" key="1">
    <citation type="submission" date="2016-10" db="EMBL/GenBank/DDBJ databases">
        <authorList>
            <person name="de Groot N.N."/>
        </authorList>
    </citation>
    <scope>NUCLEOTIDE SEQUENCE [LARGE SCALE GENOMIC DNA]</scope>
    <source>
        <strain evidence="1 2">DSM 18978</strain>
    </source>
</reference>
<dbReference type="EMBL" id="FMUS01000027">
    <property type="protein sequence ID" value="SCZ00008.1"/>
    <property type="molecule type" value="Genomic_DNA"/>
</dbReference>
<evidence type="ECO:0000313" key="2">
    <source>
        <dbReference type="Proteomes" id="UP000198636"/>
    </source>
</evidence>
<dbReference type="InterPro" id="IPR015231">
    <property type="entry name" value="DUF1934"/>
</dbReference>
<dbReference type="SUPFAM" id="SSF50814">
    <property type="entry name" value="Lipocalins"/>
    <property type="match status" value="1"/>
</dbReference>
<dbReference type="Gene3D" id="2.40.128.20">
    <property type="match status" value="1"/>
</dbReference>
<dbReference type="OrthoDB" id="1680906at2"/>